<sequence length="197" mass="23155">MKHILLLFVLLVFTLELNASQEIKRIDSIVSDIAMLRKEYKEKLLDEKEKNIILSQQNREYERKITNLENEIKNLKSLLKNRKNNTQNKIIVKEKIKKLVVVAPLCKDENPFPKLKLKADERVEHFKPTAFYLKKAAAVYDGMTTSNVVAKWDKYTSFTSNTKSDSRIKITGYFINKVWTKANREMWVDLSNVIKKF</sequence>
<accession>A0A7M1B7A3</accession>
<feature type="coiled-coil region" evidence="1">
    <location>
        <begin position="44"/>
        <end position="88"/>
    </location>
</feature>
<keyword evidence="1" id="KW-0175">Coiled coil</keyword>
<reference evidence="2 3" key="1">
    <citation type="submission" date="2019-07" db="EMBL/GenBank/DDBJ databases">
        <title>Sulfurimonas paralvinellae sp. nov., a novel mesophilic, hydrogen- and sulfur-oxidizing chemolithoautotroph within the Epsilonproteo- bacteria isolated from a deep-sea hydrothermal vent polychaete nest, reclassification of Thiomicrospira denitrificans as Sulfurimonas denitrificans comb. nov. and emended description of the genus Sulfurimonas.</title>
        <authorList>
            <person name="Wang S."/>
            <person name="Jiang L."/>
            <person name="Shao Z."/>
        </authorList>
    </citation>
    <scope>NUCLEOTIDE SEQUENCE [LARGE SCALE GENOMIC DNA]</scope>
    <source>
        <strain evidence="2 3">GO25</strain>
    </source>
</reference>
<gene>
    <name evidence="2" type="ORF">FM071_04500</name>
</gene>
<evidence type="ECO:0000256" key="1">
    <source>
        <dbReference type="SAM" id="Coils"/>
    </source>
</evidence>
<dbReference type="Proteomes" id="UP000593580">
    <property type="component" value="Chromosome"/>
</dbReference>
<proteinExistence type="predicted"/>
<name>A0A7M1B7A3_9BACT</name>
<dbReference type="RefSeq" id="WP_193111829.1">
    <property type="nucleotide sequence ID" value="NZ_CP041406.1"/>
</dbReference>
<evidence type="ECO:0000313" key="3">
    <source>
        <dbReference type="Proteomes" id="UP000593580"/>
    </source>
</evidence>
<protein>
    <submittedName>
        <fullName evidence="2">Uncharacterized protein</fullName>
    </submittedName>
</protein>
<organism evidence="2 3">
    <name type="scientific">Sulfurimonas paralvinellae</name>
    <dbReference type="NCBI Taxonomy" id="317658"/>
    <lineage>
        <taxon>Bacteria</taxon>
        <taxon>Pseudomonadati</taxon>
        <taxon>Campylobacterota</taxon>
        <taxon>Epsilonproteobacteria</taxon>
        <taxon>Campylobacterales</taxon>
        <taxon>Sulfurimonadaceae</taxon>
        <taxon>Sulfurimonas</taxon>
    </lineage>
</organism>
<dbReference type="AlphaFoldDB" id="A0A7M1B7A3"/>
<evidence type="ECO:0000313" key="2">
    <source>
        <dbReference type="EMBL" id="QOP45584.1"/>
    </source>
</evidence>
<dbReference type="KEGG" id="spal:FM071_04500"/>
<dbReference type="EMBL" id="CP041406">
    <property type="protein sequence ID" value="QOP45584.1"/>
    <property type="molecule type" value="Genomic_DNA"/>
</dbReference>
<keyword evidence="3" id="KW-1185">Reference proteome</keyword>